<feature type="transmembrane region" description="Helical" evidence="1">
    <location>
        <begin position="398"/>
        <end position="422"/>
    </location>
</feature>
<feature type="transmembrane region" description="Helical" evidence="1">
    <location>
        <begin position="535"/>
        <end position="554"/>
    </location>
</feature>
<dbReference type="Proteomes" id="UP000790580">
    <property type="component" value="Unassembled WGS sequence"/>
</dbReference>
<feature type="transmembrane region" description="Helical" evidence="1">
    <location>
        <begin position="470"/>
        <end position="494"/>
    </location>
</feature>
<proteinExistence type="predicted"/>
<evidence type="ECO:0000313" key="2">
    <source>
        <dbReference type="EMBL" id="MBU9720374.1"/>
    </source>
</evidence>
<feature type="transmembrane region" description="Helical" evidence="1">
    <location>
        <begin position="347"/>
        <end position="368"/>
    </location>
</feature>
<gene>
    <name evidence="2" type="ORF">KS407_02830</name>
</gene>
<sequence>MTRLLARLYWQQFKRTVSSMRTGQIIPLIAIGVFAVILVPIILFGGSALGSVMPAEDRTNFYSIITFGGMIITVLFTIPQVFKNLFSSKDVEMLFTLPIATKHIYWVKFGQSFFSTAAFVWVFLVLFFLSYGLGASVAWIYFFIVPIISLTVVLVGLSIAYLFNLLLIQIIPKSRVKELMTLMTGMAGLIIFLLVQIPNLMGIDNMVEGMSAELPALTLLPTHWAAMALSFFSQGYILRGLLWMAAMVIAVSIITLLTQVVVDRGFRTGWIRMSEGARRKKRKKRKKGKFHLLRSPVISIGLKELRAVQRDPREWLTFLPVLIIMVVPLFPILTNEGALESIIENTMTSWLVAHGLLIFFLTMLMGNFSASSIGREEKAVWILRTLPLSGMQIALGKLWVHWLIPLIFVLLIEIGLTIFIGWEWYMGIAGFIAFGFIALGMSGIGLWAGTIGGKYNPNNPQQRIETGTGFLLMLINIPYMLLMFMVAIFLFFPVEFQPYISQFSEGAFGLVGLMASLINLMISAKILLGSLSLGVGVLMLVIVSVGVTYLFLWLSAKRIDQGIQINIVDGTRTSSKGL</sequence>
<feature type="transmembrane region" description="Helical" evidence="1">
    <location>
        <begin position="179"/>
        <end position="197"/>
    </location>
</feature>
<reference evidence="2 3" key="1">
    <citation type="submission" date="2021-06" db="EMBL/GenBank/DDBJ databases">
        <title>Bacillus sp. RD4P76, an endophyte from a halophyte.</title>
        <authorList>
            <person name="Sun J.-Q."/>
        </authorList>
    </citation>
    <scope>NUCLEOTIDE SEQUENCE [LARGE SCALE GENOMIC DNA]</scope>
    <source>
        <strain evidence="2 3">JCM 17098</strain>
    </source>
</reference>
<feature type="transmembrane region" description="Helical" evidence="1">
    <location>
        <begin position="428"/>
        <end position="449"/>
    </location>
</feature>
<feature type="transmembrane region" description="Helical" evidence="1">
    <location>
        <begin position="315"/>
        <end position="335"/>
    </location>
</feature>
<feature type="transmembrane region" description="Helical" evidence="1">
    <location>
        <begin position="61"/>
        <end position="82"/>
    </location>
</feature>
<accession>A0ABS6JRN3</accession>
<evidence type="ECO:0000313" key="3">
    <source>
        <dbReference type="Proteomes" id="UP000790580"/>
    </source>
</evidence>
<feature type="transmembrane region" description="Helical" evidence="1">
    <location>
        <begin position="506"/>
        <end position="528"/>
    </location>
</feature>
<dbReference type="InterPro" id="IPR031599">
    <property type="entry name" value="ABC_tran_2"/>
</dbReference>
<evidence type="ECO:0000256" key="1">
    <source>
        <dbReference type="SAM" id="Phobius"/>
    </source>
</evidence>
<keyword evidence="1" id="KW-0472">Membrane</keyword>
<organism evidence="2 3">
    <name type="scientific">Evansella alkalicola</name>
    <dbReference type="NCBI Taxonomy" id="745819"/>
    <lineage>
        <taxon>Bacteria</taxon>
        <taxon>Bacillati</taxon>
        <taxon>Bacillota</taxon>
        <taxon>Bacilli</taxon>
        <taxon>Bacillales</taxon>
        <taxon>Bacillaceae</taxon>
        <taxon>Evansella</taxon>
    </lineage>
</organism>
<feature type="transmembrane region" description="Helical" evidence="1">
    <location>
        <begin position="139"/>
        <end position="167"/>
    </location>
</feature>
<protein>
    <recommendedName>
        <fullName evidence="4">ABC transporter permease</fullName>
    </recommendedName>
</protein>
<dbReference type="RefSeq" id="WP_088075736.1">
    <property type="nucleotide sequence ID" value="NZ_JAHQCR010000017.1"/>
</dbReference>
<name>A0ABS6JRN3_9BACI</name>
<dbReference type="EMBL" id="JAHQCR010000017">
    <property type="protein sequence ID" value="MBU9720374.1"/>
    <property type="molecule type" value="Genomic_DNA"/>
</dbReference>
<feature type="transmembrane region" description="Helical" evidence="1">
    <location>
        <begin position="241"/>
        <end position="262"/>
    </location>
</feature>
<keyword evidence="3" id="KW-1185">Reference proteome</keyword>
<keyword evidence="1" id="KW-1133">Transmembrane helix</keyword>
<keyword evidence="1" id="KW-0812">Transmembrane</keyword>
<feature type="transmembrane region" description="Helical" evidence="1">
    <location>
        <begin position="25"/>
        <end position="49"/>
    </location>
</feature>
<dbReference type="Pfam" id="PF16949">
    <property type="entry name" value="ABC_tran_2"/>
    <property type="match status" value="1"/>
</dbReference>
<evidence type="ECO:0008006" key="4">
    <source>
        <dbReference type="Google" id="ProtNLM"/>
    </source>
</evidence>
<comment type="caution">
    <text evidence="2">The sequence shown here is derived from an EMBL/GenBank/DDBJ whole genome shotgun (WGS) entry which is preliminary data.</text>
</comment>
<feature type="transmembrane region" description="Helical" evidence="1">
    <location>
        <begin position="112"/>
        <end position="133"/>
    </location>
</feature>